<name>A0AAX1WV62_9BURK</name>
<evidence type="ECO:0000256" key="1">
    <source>
        <dbReference type="SAM" id="MobiDB-lite"/>
    </source>
</evidence>
<dbReference type="Pfam" id="PF16976">
    <property type="entry name" value="RcpC"/>
    <property type="match status" value="1"/>
</dbReference>
<dbReference type="InterPro" id="IPR013974">
    <property type="entry name" value="SAF"/>
</dbReference>
<dbReference type="Pfam" id="PF08666">
    <property type="entry name" value="SAF"/>
    <property type="match status" value="1"/>
</dbReference>
<dbReference type="SMART" id="SM00858">
    <property type="entry name" value="SAF"/>
    <property type="match status" value="1"/>
</dbReference>
<protein>
    <submittedName>
        <fullName evidence="3">Pilus assembly protein CpaB</fullName>
    </submittedName>
</protein>
<dbReference type="AlphaFoldDB" id="A0AAX1WV62"/>
<dbReference type="RefSeq" id="WP_162844538.1">
    <property type="nucleotide sequence ID" value="NZ_DAMBYK010000019.1"/>
</dbReference>
<evidence type="ECO:0000313" key="4">
    <source>
        <dbReference type="Proteomes" id="UP000271868"/>
    </source>
</evidence>
<sequence length="353" mass="36572">MAVSLNKNWLLLAGAIALGGLAFFLSNKAINSRITELEEEANRGKTLVPVVVASRPLQAGDVLDASVVAVRKIPSEFVNRNTVVPDTYDAVDGQPLTVEVQRGEPLMTTYTASRGGEIFAATLKDGRRALTIEVDEISSMSGMLRPGDRIDLMLTAKPPGGDGNAKEFTFPMLSNVEVLATGQAQKGTASAGEAAARAYSHVTLNVTPQDATRVIAAKAGGKLTAVLRAPTDQVANPSPALTIDDVVASIAPRDADGNSQRLVEFIIGGSGSGGKVSRTPMLDAALQDPNNRAIAERVAQAMAQGDMPAAAPTAMPTQPPVLRDTPPPTQVPAGSRMPVSSSAASRGVPGLAH</sequence>
<dbReference type="CDD" id="cd11614">
    <property type="entry name" value="SAF_CpaB_FlgA_like"/>
    <property type="match status" value="1"/>
</dbReference>
<evidence type="ECO:0000313" key="3">
    <source>
        <dbReference type="EMBL" id="ROR47939.1"/>
    </source>
</evidence>
<comment type="caution">
    <text evidence="3">The sequence shown here is derived from an EMBL/GenBank/DDBJ whole genome shotgun (WGS) entry which is preliminary data.</text>
</comment>
<dbReference type="NCBIfam" id="TIGR03177">
    <property type="entry name" value="pilus_cpaB"/>
    <property type="match status" value="1"/>
</dbReference>
<proteinExistence type="predicted"/>
<evidence type="ECO:0000259" key="2">
    <source>
        <dbReference type="SMART" id="SM00858"/>
    </source>
</evidence>
<feature type="region of interest" description="Disordered" evidence="1">
    <location>
        <begin position="304"/>
        <end position="353"/>
    </location>
</feature>
<dbReference type="EMBL" id="RJVL01000003">
    <property type="protein sequence ID" value="ROR47939.1"/>
    <property type="molecule type" value="Genomic_DNA"/>
</dbReference>
<accession>A0AAX1WV62</accession>
<organism evidence="3 4">
    <name type="scientific">Diaphorobacter nitroreducens</name>
    <dbReference type="NCBI Taxonomy" id="164759"/>
    <lineage>
        <taxon>Bacteria</taxon>
        <taxon>Pseudomonadati</taxon>
        <taxon>Pseudomonadota</taxon>
        <taxon>Betaproteobacteria</taxon>
        <taxon>Burkholderiales</taxon>
        <taxon>Comamonadaceae</taxon>
        <taxon>Diaphorobacter</taxon>
    </lineage>
</organism>
<reference evidence="3 4" key="1">
    <citation type="submission" date="2018-11" db="EMBL/GenBank/DDBJ databases">
        <title>Genomic Encyclopedia of Type Strains, Phase IV (KMG-IV): sequencing the most valuable type-strain genomes for metagenomic binning, comparative biology and taxonomic classification.</title>
        <authorList>
            <person name="Goeker M."/>
        </authorList>
    </citation>
    <scope>NUCLEOTIDE SEQUENCE [LARGE SCALE GENOMIC DNA]</scope>
    <source>
        <strain evidence="3 4">DSM 15985</strain>
    </source>
</reference>
<dbReference type="Proteomes" id="UP000271868">
    <property type="component" value="Unassembled WGS sequence"/>
</dbReference>
<gene>
    <name evidence="3" type="ORF">EDC60_1443</name>
</gene>
<keyword evidence="4" id="KW-1185">Reference proteome</keyword>
<dbReference type="InterPro" id="IPR031571">
    <property type="entry name" value="RcpC_dom"/>
</dbReference>
<dbReference type="InterPro" id="IPR017592">
    <property type="entry name" value="Pilus_assmbl_Flp-typ_CpaB"/>
</dbReference>
<feature type="domain" description="SAF" evidence="2">
    <location>
        <begin position="48"/>
        <end position="112"/>
    </location>
</feature>
<feature type="compositionally biased region" description="Low complexity" evidence="1">
    <location>
        <begin position="307"/>
        <end position="316"/>
    </location>
</feature>